<keyword evidence="5 7" id="KW-1133">Transmembrane helix</keyword>
<evidence type="ECO:0000256" key="3">
    <source>
        <dbReference type="ARBA" id="ARBA00022475"/>
    </source>
</evidence>
<dbReference type="Proteomes" id="UP000054837">
    <property type="component" value="Unassembled WGS sequence"/>
</dbReference>
<dbReference type="STRING" id="767452.AVL62_00770"/>
<evidence type="ECO:0000256" key="6">
    <source>
        <dbReference type="ARBA" id="ARBA00023136"/>
    </source>
</evidence>
<evidence type="ECO:0000256" key="7">
    <source>
        <dbReference type="RuleBase" id="RU363032"/>
    </source>
</evidence>
<dbReference type="SUPFAM" id="SSF161098">
    <property type="entry name" value="MetI-like"/>
    <property type="match status" value="1"/>
</dbReference>
<dbReference type="InterPro" id="IPR000515">
    <property type="entry name" value="MetI-like"/>
</dbReference>
<dbReference type="InterPro" id="IPR035906">
    <property type="entry name" value="MetI-like_sf"/>
</dbReference>
<evidence type="ECO:0000256" key="2">
    <source>
        <dbReference type="ARBA" id="ARBA00022448"/>
    </source>
</evidence>
<evidence type="ECO:0000256" key="1">
    <source>
        <dbReference type="ARBA" id="ARBA00004651"/>
    </source>
</evidence>
<dbReference type="PROSITE" id="PS50928">
    <property type="entry name" value="ABC_TM1"/>
    <property type="match status" value="1"/>
</dbReference>
<keyword evidence="6 7" id="KW-0472">Membrane</keyword>
<dbReference type="PANTHER" id="PTHR32243">
    <property type="entry name" value="MALTOSE TRANSPORT SYSTEM PERMEASE-RELATED"/>
    <property type="match status" value="1"/>
</dbReference>
<sequence>MRRLLGRGGLVVASVVVVVFSIFPVFVMVGTALDPAANAGGRGVIPSGISFEHFGRVLSETRFPDYLLNSLIVAVVTVVASGLLALFAAVAVARFRFSGRTKILMMILIVQMVPMEALVIPLFLQAKTLGLLNSLLGLSVVYIAFSLSFAIWTLRGFVAAVPVELEEAAYLDGASWWQMFWKVLFPLVAPGLVAVSVFSFILAWNEFIFALTFMADDDMYTAAVGLRTFFTRGGTDWGAVMAASSIITVPVMIFFVAVQSRLSSGLMSGATKG</sequence>
<comment type="similarity">
    <text evidence="7">Belongs to the binding-protein-dependent transport system permease family.</text>
</comment>
<keyword evidence="3" id="KW-1003">Cell membrane</keyword>
<evidence type="ECO:0000313" key="9">
    <source>
        <dbReference type="EMBL" id="KUG53368.1"/>
    </source>
</evidence>
<reference evidence="9 10" key="1">
    <citation type="submission" date="2015-12" db="EMBL/GenBank/DDBJ databases">
        <title>Serinicoccus chungangenesis strain CD08_5 genome sequencing and assembly.</title>
        <authorList>
            <person name="Chander A.M."/>
            <person name="Kaur G."/>
            <person name="Nair G.R."/>
            <person name="Dhawan D.K."/>
            <person name="Kochhar R.K."/>
            <person name="Mayilraj S."/>
            <person name="Bhadada S.K."/>
        </authorList>
    </citation>
    <scope>NUCLEOTIDE SEQUENCE [LARGE SCALE GENOMIC DNA]</scope>
    <source>
        <strain evidence="9 10">CD08_5</strain>
    </source>
</reference>
<dbReference type="CDD" id="cd06261">
    <property type="entry name" value="TM_PBP2"/>
    <property type="match status" value="1"/>
</dbReference>
<dbReference type="OrthoDB" id="3817793at2"/>
<feature type="transmembrane region" description="Helical" evidence="7">
    <location>
        <begin position="12"/>
        <end position="33"/>
    </location>
</feature>
<gene>
    <name evidence="9" type="ORF">AVL62_00770</name>
</gene>
<dbReference type="AlphaFoldDB" id="A0A0W8I526"/>
<feature type="transmembrane region" description="Helical" evidence="7">
    <location>
        <begin position="237"/>
        <end position="258"/>
    </location>
</feature>
<protein>
    <submittedName>
        <fullName evidence="9">Sugar ABC transporter permease</fullName>
    </submittedName>
</protein>
<keyword evidence="4 7" id="KW-0812">Transmembrane</keyword>
<evidence type="ECO:0000256" key="4">
    <source>
        <dbReference type="ARBA" id="ARBA00022692"/>
    </source>
</evidence>
<feature type="transmembrane region" description="Helical" evidence="7">
    <location>
        <begin position="103"/>
        <end position="124"/>
    </location>
</feature>
<dbReference type="InterPro" id="IPR050901">
    <property type="entry name" value="BP-dep_ABC_trans_perm"/>
</dbReference>
<dbReference type="GO" id="GO:0055085">
    <property type="term" value="P:transmembrane transport"/>
    <property type="evidence" value="ECO:0007669"/>
    <property type="project" value="InterPro"/>
</dbReference>
<organism evidence="9 10">
    <name type="scientific">Serinicoccus chungangensis</name>
    <dbReference type="NCBI Taxonomy" id="767452"/>
    <lineage>
        <taxon>Bacteria</taxon>
        <taxon>Bacillati</taxon>
        <taxon>Actinomycetota</taxon>
        <taxon>Actinomycetes</taxon>
        <taxon>Micrococcales</taxon>
        <taxon>Ornithinimicrobiaceae</taxon>
        <taxon>Serinicoccus</taxon>
    </lineage>
</organism>
<feature type="transmembrane region" description="Helical" evidence="7">
    <location>
        <begin position="136"/>
        <end position="158"/>
    </location>
</feature>
<keyword evidence="10" id="KW-1185">Reference proteome</keyword>
<accession>A0A0W8I526</accession>
<dbReference type="RefSeq" id="WP_058891376.1">
    <property type="nucleotide sequence ID" value="NZ_LQBL01000028.1"/>
</dbReference>
<feature type="transmembrane region" description="Helical" evidence="7">
    <location>
        <begin position="66"/>
        <end position="91"/>
    </location>
</feature>
<name>A0A0W8I526_9MICO</name>
<feature type="transmembrane region" description="Helical" evidence="7">
    <location>
        <begin position="179"/>
        <end position="204"/>
    </location>
</feature>
<dbReference type="PANTHER" id="PTHR32243:SF18">
    <property type="entry name" value="INNER MEMBRANE ABC TRANSPORTER PERMEASE PROTEIN YCJP"/>
    <property type="match status" value="1"/>
</dbReference>
<dbReference type="Gene3D" id="1.10.3720.10">
    <property type="entry name" value="MetI-like"/>
    <property type="match status" value="1"/>
</dbReference>
<keyword evidence="2 7" id="KW-0813">Transport</keyword>
<feature type="domain" description="ABC transmembrane type-1" evidence="8">
    <location>
        <begin position="67"/>
        <end position="258"/>
    </location>
</feature>
<comment type="subcellular location">
    <subcellularLocation>
        <location evidence="1 7">Cell membrane</location>
        <topology evidence="1 7">Multi-pass membrane protein</topology>
    </subcellularLocation>
</comment>
<evidence type="ECO:0000259" key="8">
    <source>
        <dbReference type="PROSITE" id="PS50928"/>
    </source>
</evidence>
<comment type="caution">
    <text evidence="9">The sequence shown here is derived from an EMBL/GenBank/DDBJ whole genome shotgun (WGS) entry which is preliminary data.</text>
</comment>
<dbReference type="EMBL" id="LQBL01000028">
    <property type="protein sequence ID" value="KUG53368.1"/>
    <property type="molecule type" value="Genomic_DNA"/>
</dbReference>
<proteinExistence type="inferred from homology"/>
<dbReference type="Pfam" id="PF00528">
    <property type="entry name" value="BPD_transp_1"/>
    <property type="match status" value="1"/>
</dbReference>
<dbReference type="GO" id="GO:0005886">
    <property type="term" value="C:plasma membrane"/>
    <property type="evidence" value="ECO:0007669"/>
    <property type="project" value="UniProtKB-SubCell"/>
</dbReference>
<evidence type="ECO:0000313" key="10">
    <source>
        <dbReference type="Proteomes" id="UP000054837"/>
    </source>
</evidence>
<evidence type="ECO:0000256" key="5">
    <source>
        <dbReference type="ARBA" id="ARBA00022989"/>
    </source>
</evidence>